<reference evidence="2 3" key="1">
    <citation type="submission" date="2019-05" db="EMBL/GenBank/DDBJ databases">
        <title>Another draft genome of Portunus trituberculatus and its Hox gene families provides insights of decapod evolution.</title>
        <authorList>
            <person name="Jeong J.-H."/>
            <person name="Song I."/>
            <person name="Kim S."/>
            <person name="Choi T."/>
            <person name="Kim D."/>
            <person name="Ryu S."/>
            <person name="Kim W."/>
        </authorList>
    </citation>
    <scope>NUCLEOTIDE SEQUENCE [LARGE SCALE GENOMIC DNA]</scope>
    <source>
        <tissue evidence="2">Muscle</tissue>
    </source>
</reference>
<name>A0A5B7DEJ4_PORTR</name>
<dbReference type="Proteomes" id="UP000324222">
    <property type="component" value="Unassembled WGS sequence"/>
</dbReference>
<evidence type="ECO:0000256" key="1">
    <source>
        <dbReference type="SAM" id="MobiDB-lite"/>
    </source>
</evidence>
<keyword evidence="3" id="KW-1185">Reference proteome</keyword>
<feature type="compositionally biased region" description="Basic and acidic residues" evidence="1">
    <location>
        <begin position="77"/>
        <end position="89"/>
    </location>
</feature>
<protein>
    <submittedName>
        <fullName evidence="2">Uncharacterized protein</fullName>
    </submittedName>
</protein>
<sequence>MSEVSVLAGWRNTGRGREGEQREDKSGLGCCLRYLFETTRGYDTLGRVAGVGYTAPAPQPRPYSPPPTGNSTGLIIEVDRTDETHTAFD</sequence>
<organism evidence="2 3">
    <name type="scientific">Portunus trituberculatus</name>
    <name type="common">Swimming crab</name>
    <name type="synonym">Neptunus trituberculatus</name>
    <dbReference type="NCBI Taxonomy" id="210409"/>
    <lineage>
        <taxon>Eukaryota</taxon>
        <taxon>Metazoa</taxon>
        <taxon>Ecdysozoa</taxon>
        <taxon>Arthropoda</taxon>
        <taxon>Crustacea</taxon>
        <taxon>Multicrustacea</taxon>
        <taxon>Malacostraca</taxon>
        <taxon>Eumalacostraca</taxon>
        <taxon>Eucarida</taxon>
        <taxon>Decapoda</taxon>
        <taxon>Pleocyemata</taxon>
        <taxon>Brachyura</taxon>
        <taxon>Eubrachyura</taxon>
        <taxon>Portunoidea</taxon>
        <taxon>Portunidae</taxon>
        <taxon>Portuninae</taxon>
        <taxon>Portunus</taxon>
    </lineage>
</organism>
<evidence type="ECO:0000313" key="3">
    <source>
        <dbReference type="Proteomes" id="UP000324222"/>
    </source>
</evidence>
<feature type="compositionally biased region" description="Basic and acidic residues" evidence="1">
    <location>
        <begin position="15"/>
        <end position="24"/>
    </location>
</feature>
<evidence type="ECO:0000313" key="2">
    <source>
        <dbReference type="EMBL" id="MPC19831.1"/>
    </source>
</evidence>
<dbReference type="EMBL" id="VSRR010000808">
    <property type="protein sequence ID" value="MPC19831.1"/>
    <property type="molecule type" value="Genomic_DNA"/>
</dbReference>
<comment type="caution">
    <text evidence="2">The sequence shown here is derived from an EMBL/GenBank/DDBJ whole genome shotgun (WGS) entry which is preliminary data.</text>
</comment>
<feature type="region of interest" description="Disordered" evidence="1">
    <location>
        <begin position="53"/>
        <end position="89"/>
    </location>
</feature>
<proteinExistence type="predicted"/>
<dbReference type="AlphaFoldDB" id="A0A5B7DEJ4"/>
<feature type="compositionally biased region" description="Pro residues" evidence="1">
    <location>
        <begin position="57"/>
        <end position="68"/>
    </location>
</feature>
<accession>A0A5B7DEJ4</accession>
<gene>
    <name evidence="2" type="ORF">E2C01_012760</name>
</gene>
<feature type="region of interest" description="Disordered" evidence="1">
    <location>
        <begin position="1"/>
        <end position="24"/>
    </location>
</feature>